<dbReference type="InterPro" id="IPR029058">
    <property type="entry name" value="AB_hydrolase_fold"/>
</dbReference>
<dbReference type="Proteomes" id="UP000676386">
    <property type="component" value="Unassembled WGS sequence"/>
</dbReference>
<evidence type="ECO:0000259" key="2">
    <source>
        <dbReference type="Pfam" id="PF07859"/>
    </source>
</evidence>
<dbReference type="EMBL" id="JAGTXB010000015">
    <property type="protein sequence ID" value="MBS0030581.1"/>
    <property type="molecule type" value="Genomic_DNA"/>
</dbReference>
<dbReference type="InterPro" id="IPR050300">
    <property type="entry name" value="GDXG_lipolytic_enzyme"/>
</dbReference>
<comment type="caution">
    <text evidence="3">The sequence shown here is derived from an EMBL/GenBank/DDBJ whole genome shotgun (WGS) entry which is preliminary data.</text>
</comment>
<proteinExistence type="predicted"/>
<dbReference type="Pfam" id="PF07859">
    <property type="entry name" value="Abhydrolase_3"/>
    <property type="match status" value="1"/>
</dbReference>
<feature type="domain" description="Alpha/beta hydrolase fold-3" evidence="2">
    <location>
        <begin position="119"/>
        <end position="319"/>
    </location>
</feature>
<dbReference type="Gene3D" id="3.40.50.1820">
    <property type="entry name" value="alpha/beta hydrolase"/>
    <property type="match status" value="1"/>
</dbReference>
<protein>
    <submittedName>
        <fullName evidence="3">Alpha/beta hydrolase</fullName>
    </submittedName>
</protein>
<evidence type="ECO:0000313" key="4">
    <source>
        <dbReference type="Proteomes" id="UP000676386"/>
    </source>
</evidence>
<dbReference type="SUPFAM" id="SSF53474">
    <property type="entry name" value="alpha/beta-Hydrolases"/>
    <property type="match status" value="1"/>
</dbReference>
<sequence>MANIEPLIIFVEKRMNVRALLILILLTTKIMAGKSQTDTSITYVHNLSQSFKSQFLQSLMTVLGKKNTIEKRIKTNRFSSEAVEPPKVLLSDFQTQVREINQRKVWMFKPKQNASSKVILYIHGGGYISNLTKYDWRFVHELLVKTNCSIVVPDYPLVPVSNYSDVYAYFDKLYPVVLSETSQENIIFIGNSCGGGIALGFAQKLRDENKPQPSQIILNSPWLDVTMSNQDIIEIDKKDKLLGIKGLKMAGELYTAELNPTDYRVSPIYGDFSGLGKISLFIGTHDLFHADSRKFKQKMKVQDISINYFEYPKMFHVWMVLTGMKESQHVISQMTTLINLDD</sequence>
<gene>
    <name evidence="3" type="ORF">KE626_24855</name>
</gene>
<dbReference type="InterPro" id="IPR013094">
    <property type="entry name" value="AB_hydrolase_3"/>
</dbReference>
<keyword evidence="1 3" id="KW-0378">Hydrolase</keyword>
<accession>A0ABS5J5U2</accession>
<dbReference type="PANTHER" id="PTHR48081:SF8">
    <property type="entry name" value="ALPHA_BETA HYDROLASE FOLD-3 DOMAIN-CONTAINING PROTEIN-RELATED"/>
    <property type="match status" value="1"/>
</dbReference>
<dbReference type="RefSeq" id="WP_211975720.1">
    <property type="nucleotide sequence ID" value="NZ_CBFHAM010000013.1"/>
</dbReference>
<dbReference type="GO" id="GO:0016787">
    <property type="term" value="F:hydrolase activity"/>
    <property type="evidence" value="ECO:0007669"/>
    <property type="project" value="UniProtKB-KW"/>
</dbReference>
<evidence type="ECO:0000313" key="3">
    <source>
        <dbReference type="EMBL" id="MBS0030581.1"/>
    </source>
</evidence>
<organism evidence="3 4">
    <name type="scientific">Chitinophaga hostae</name>
    <dbReference type="NCBI Taxonomy" id="2831022"/>
    <lineage>
        <taxon>Bacteria</taxon>
        <taxon>Pseudomonadati</taxon>
        <taxon>Bacteroidota</taxon>
        <taxon>Chitinophagia</taxon>
        <taxon>Chitinophagales</taxon>
        <taxon>Chitinophagaceae</taxon>
        <taxon>Chitinophaga</taxon>
    </lineage>
</organism>
<reference evidence="3 4" key="1">
    <citation type="submission" date="2021-04" db="EMBL/GenBank/DDBJ databases">
        <title>Chitinophaga sp. nov., isolated from the rhizosphere soil.</title>
        <authorList>
            <person name="He S."/>
        </authorList>
    </citation>
    <scope>NUCLEOTIDE SEQUENCE [LARGE SCALE GENOMIC DNA]</scope>
    <source>
        <strain evidence="3 4">2R12</strain>
    </source>
</reference>
<name>A0ABS5J5U2_9BACT</name>
<evidence type="ECO:0000256" key="1">
    <source>
        <dbReference type="ARBA" id="ARBA00022801"/>
    </source>
</evidence>
<dbReference type="PANTHER" id="PTHR48081">
    <property type="entry name" value="AB HYDROLASE SUPERFAMILY PROTEIN C4A8.06C"/>
    <property type="match status" value="1"/>
</dbReference>
<keyword evidence="4" id="KW-1185">Reference proteome</keyword>